<dbReference type="PANTHER" id="PTHR46847:SF1">
    <property type="entry name" value="D-ALLOSE-BINDING PERIPLASMIC PROTEIN-RELATED"/>
    <property type="match status" value="1"/>
</dbReference>
<dbReference type="PANTHER" id="PTHR46847">
    <property type="entry name" value="D-ALLOSE-BINDING PERIPLASMIC PROTEIN-RELATED"/>
    <property type="match status" value="1"/>
</dbReference>
<dbReference type="GO" id="GO:0030313">
    <property type="term" value="C:cell envelope"/>
    <property type="evidence" value="ECO:0007669"/>
    <property type="project" value="UniProtKB-SubCell"/>
</dbReference>
<reference evidence="5 6" key="1">
    <citation type="submission" date="2016-10" db="EMBL/GenBank/DDBJ databases">
        <title>Draft genome sequences of four alkaliphilic bacteria belonging to the Anaerobacillus genus.</title>
        <authorList>
            <person name="Bassil N.M."/>
            <person name="Lloyd J.R."/>
        </authorList>
    </citation>
    <scope>NUCLEOTIDE SEQUENCE [LARGE SCALE GENOMIC DNA]</scope>
    <source>
        <strain evidence="5 6">DSM 18345</strain>
    </source>
</reference>
<comment type="caution">
    <text evidence="5">The sequence shown here is derived from an EMBL/GenBank/DDBJ whole genome shotgun (WGS) entry which is preliminary data.</text>
</comment>
<evidence type="ECO:0000259" key="4">
    <source>
        <dbReference type="Pfam" id="PF13407"/>
    </source>
</evidence>
<keyword evidence="6" id="KW-1185">Reference proteome</keyword>
<dbReference type="RefSeq" id="WP_169823128.1">
    <property type="nucleotide sequence ID" value="NZ_MLQR01000027.1"/>
</dbReference>
<keyword evidence="3" id="KW-0732">Signal</keyword>
<evidence type="ECO:0000313" key="5">
    <source>
        <dbReference type="EMBL" id="OIJ13618.1"/>
    </source>
</evidence>
<protein>
    <recommendedName>
        <fullName evidence="4">Periplasmic binding protein domain-containing protein</fullName>
    </recommendedName>
</protein>
<dbReference type="AlphaFoldDB" id="A0A1S2LM58"/>
<name>A0A1S2LM58_9BACI</name>
<accession>A0A1S2LM58</accession>
<dbReference type="InterPro" id="IPR025997">
    <property type="entry name" value="SBP_2_dom"/>
</dbReference>
<dbReference type="Gene3D" id="3.40.50.2300">
    <property type="match status" value="2"/>
</dbReference>
<feature type="domain" description="Periplasmic binding protein" evidence="4">
    <location>
        <begin position="31"/>
        <end position="282"/>
    </location>
</feature>
<comment type="similarity">
    <text evidence="2">Belongs to the bacterial solute-binding protein 2 family.</text>
</comment>
<evidence type="ECO:0000256" key="2">
    <source>
        <dbReference type="ARBA" id="ARBA00007639"/>
    </source>
</evidence>
<dbReference type="CDD" id="cd01536">
    <property type="entry name" value="PBP1_ABC_sugar_binding-like"/>
    <property type="match status" value="1"/>
</dbReference>
<dbReference type="EMBL" id="MLQR01000027">
    <property type="protein sequence ID" value="OIJ13618.1"/>
    <property type="molecule type" value="Genomic_DNA"/>
</dbReference>
<dbReference type="Pfam" id="PF13407">
    <property type="entry name" value="Peripla_BP_4"/>
    <property type="match status" value="1"/>
</dbReference>
<comment type="subcellular location">
    <subcellularLocation>
        <location evidence="1">Cell envelope</location>
    </subcellularLocation>
</comment>
<evidence type="ECO:0000256" key="3">
    <source>
        <dbReference type="ARBA" id="ARBA00022729"/>
    </source>
</evidence>
<dbReference type="SUPFAM" id="SSF53822">
    <property type="entry name" value="Periplasmic binding protein-like I"/>
    <property type="match status" value="1"/>
</dbReference>
<dbReference type="Proteomes" id="UP000179524">
    <property type="component" value="Unassembled WGS sequence"/>
</dbReference>
<organism evidence="5 6">
    <name type="scientific">Anaerobacillus alkalilacustris</name>
    <dbReference type="NCBI Taxonomy" id="393763"/>
    <lineage>
        <taxon>Bacteria</taxon>
        <taxon>Bacillati</taxon>
        <taxon>Bacillota</taxon>
        <taxon>Bacilli</taxon>
        <taxon>Bacillales</taxon>
        <taxon>Bacillaceae</taxon>
        <taxon>Anaerobacillus</taxon>
    </lineage>
</organism>
<sequence length="312" mass="33597">MKTLVILFITIGSLVGFGWKASIDERLEVTLILKDLAPAYWQLVEAGAKRGFGEFGIDGKVVGHPSGVSAEGELRLLEKVLKESPDIVIISPIHQDSIIPYLERFVEKDIPVILLDTDIPWEGKTTYVGTDNFTLGKLAGALLGSQLQPGNAVAIIGVDHNNSVSSNRIKGAKLSLEAVGIEVVAEVTDLSNEPSKVKSAVVRIINEHPEVKGIIATDDGIALNAFQAINKKGVNIPIIGADGINEMIELIEEGILPGTVAQNPFDMGYKSVETALHILEGEAIERTIDSGVDIIIKGNAKERLAFQKRLLR</sequence>
<evidence type="ECO:0000256" key="1">
    <source>
        <dbReference type="ARBA" id="ARBA00004196"/>
    </source>
</evidence>
<dbReference type="InterPro" id="IPR028082">
    <property type="entry name" value="Peripla_BP_I"/>
</dbReference>
<dbReference type="GO" id="GO:0030246">
    <property type="term" value="F:carbohydrate binding"/>
    <property type="evidence" value="ECO:0007669"/>
    <property type="project" value="UniProtKB-ARBA"/>
</dbReference>
<evidence type="ECO:0000313" key="6">
    <source>
        <dbReference type="Proteomes" id="UP000179524"/>
    </source>
</evidence>
<proteinExistence type="inferred from homology"/>
<gene>
    <name evidence="5" type="ORF">BKP37_10070</name>
</gene>